<sequence length="96" mass="10701">MGGAMALLIHKKDPSFWNGVLLVAPMCKISEKVKSHPMVITLLTKVEDVIPRWKIVPTKDVIDSAFKDPVKREELQHLVASKTKDSFGNAKNQHAP</sequence>
<dbReference type="AlphaFoldDB" id="A0AAE1RRL7"/>
<name>A0AAE1RRL7_9SOLA</name>
<proteinExistence type="predicted"/>
<dbReference type="InterPro" id="IPR022742">
    <property type="entry name" value="Hydrolase_4"/>
</dbReference>
<evidence type="ECO:0000313" key="2">
    <source>
        <dbReference type="EMBL" id="KAK4355668.1"/>
    </source>
</evidence>
<dbReference type="InterPro" id="IPR051044">
    <property type="entry name" value="MAG_DAG_Lipase"/>
</dbReference>
<reference evidence="2" key="1">
    <citation type="submission" date="2023-12" db="EMBL/GenBank/DDBJ databases">
        <title>Genome assembly of Anisodus tanguticus.</title>
        <authorList>
            <person name="Wang Y.-J."/>
        </authorList>
    </citation>
    <scope>NUCLEOTIDE SEQUENCE</scope>
    <source>
        <strain evidence="2">KB-2021</strain>
        <tissue evidence="2">Leaf</tissue>
    </source>
</reference>
<organism evidence="2 3">
    <name type="scientific">Anisodus tanguticus</name>
    <dbReference type="NCBI Taxonomy" id="243964"/>
    <lineage>
        <taxon>Eukaryota</taxon>
        <taxon>Viridiplantae</taxon>
        <taxon>Streptophyta</taxon>
        <taxon>Embryophyta</taxon>
        <taxon>Tracheophyta</taxon>
        <taxon>Spermatophyta</taxon>
        <taxon>Magnoliopsida</taxon>
        <taxon>eudicotyledons</taxon>
        <taxon>Gunneridae</taxon>
        <taxon>Pentapetalae</taxon>
        <taxon>asterids</taxon>
        <taxon>lamiids</taxon>
        <taxon>Solanales</taxon>
        <taxon>Solanaceae</taxon>
        <taxon>Solanoideae</taxon>
        <taxon>Hyoscyameae</taxon>
        <taxon>Anisodus</taxon>
    </lineage>
</organism>
<evidence type="ECO:0000259" key="1">
    <source>
        <dbReference type="Pfam" id="PF12146"/>
    </source>
</evidence>
<keyword evidence="3" id="KW-1185">Reference proteome</keyword>
<accession>A0AAE1RRL7</accession>
<dbReference type="PANTHER" id="PTHR11614">
    <property type="entry name" value="PHOSPHOLIPASE-RELATED"/>
    <property type="match status" value="1"/>
</dbReference>
<dbReference type="Proteomes" id="UP001291623">
    <property type="component" value="Unassembled WGS sequence"/>
</dbReference>
<dbReference type="Pfam" id="PF12146">
    <property type="entry name" value="Hydrolase_4"/>
    <property type="match status" value="1"/>
</dbReference>
<feature type="domain" description="Serine aminopeptidase S33" evidence="1">
    <location>
        <begin position="1"/>
        <end position="76"/>
    </location>
</feature>
<protein>
    <recommendedName>
        <fullName evidence="1">Serine aminopeptidase S33 domain-containing protein</fullName>
    </recommendedName>
</protein>
<comment type="caution">
    <text evidence="2">The sequence shown here is derived from an EMBL/GenBank/DDBJ whole genome shotgun (WGS) entry which is preliminary data.</text>
</comment>
<evidence type="ECO:0000313" key="3">
    <source>
        <dbReference type="Proteomes" id="UP001291623"/>
    </source>
</evidence>
<dbReference type="EMBL" id="JAVYJV010000013">
    <property type="protein sequence ID" value="KAK4355668.1"/>
    <property type="molecule type" value="Genomic_DNA"/>
</dbReference>
<gene>
    <name evidence="2" type="ORF">RND71_024639</name>
</gene>